<dbReference type="AlphaFoldDB" id="A0A3C1KRW1"/>
<reference evidence="2 3" key="1">
    <citation type="journal article" date="2018" name="Nat. Biotechnol.">
        <title>A standardized bacterial taxonomy based on genome phylogeny substantially revises the tree of life.</title>
        <authorList>
            <person name="Parks D.H."/>
            <person name="Chuvochina M."/>
            <person name="Waite D.W."/>
            <person name="Rinke C."/>
            <person name="Skarshewski A."/>
            <person name="Chaumeil P.A."/>
            <person name="Hugenholtz P."/>
        </authorList>
    </citation>
    <scope>NUCLEOTIDE SEQUENCE [LARGE SCALE GENOMIC DNA]</scope>
    <source>
        <strain evidence="2">UBA9158</strain>
    </source>
</reference>
<dbReference type="RefSeq" id="WP_051230471.1">
    <property type="nucleotide sequence ID" value="NZ_JBLIAR010000010.1"/>
</dbReference>
<feature type="transmembrane region" description="Helical" evidence="1">
    <location>
        <begin position="6"/>
        <end position="24"/>
    </location>
</feature>
<evidence type="ECO:0000313" key="2">
    <source>
        <dbReference type="EMBL" id="HAN29233.1"/>
    </source>
</evidence>
<keyword evidence="1" id="KW-0812">Transmembrane</keyword>
<dbReference type="InterPro" id="IPR019201">
    <property type="entry name" value="DUF2065"/>
</dbReference>
<dbReference type="Pfam" id="PF09838">
    <property type="entry name" value="DUF2065"/>
    <property type="match status" value="1"/>
</dbReference>
<feature type="transmembrane region" description="Helical" evidence="1">
    <location>
        <begin position="44"/>
        <end position="62"/>
    </location>
</feature>
<keyword evidence="1" id="KW-1133">Transmembrane helix</keyword>
<keyword evidence="1" id="KW-0472">Membrane</keyword>
<evidence type="ECO:0000313" key="3">
    <source>
        <dbReference type="Proteomes" id="UP000259273"/>
    </source>
</evidence>
<dbReference type="PANTHER" id="PTHR38602:SF1">
    <property type="entry name" value="INNER MEMBRANE PROTEIN"/>
    <property type="match status" value="1"/>
</dbReference>
<dbReference type="EMBL" id="DMND01000216">
    <property type="protein sequence ID" value="HAN29233.1"/>
    <property type="molecule type" value="Genomic_DNA"/>
</dbReference>
<dbReference type="PANTHER" id="PTHR38602">
    <property type="entry name" value="INNER MEMBRANE PROTEIN-RELATED"/>
    <property type="match status" value="1"/>
</dbReference>
<comment type="caution">
    <text evidence="2">The sequence shown here is derived from an EMBL/GenBank/DDBJ whole genome shotgun (WGS) entry which is preliminary data.</text>
</comment>
<evidence type="ECO:0000256" key="1">
    <source>
        <dbReference type="SAM" id="Phobius"/>
    </source>
</evidence>
<name>A0A3C1KRW1_9GAMM</name>
<dbReference type="Proteomes" id="UP000259273">
    <property type="component" value="Unassembled WGS sequence"/>
</dbReference>
<accession>A0A3C1KRW1</accession>
<protein>
    <submittedName>
        <fullName evidence="2">DUF2065 domain-containing protein</fullName>
    </submittedName>
</protein>
<proteinExistence type="predicted"/>
<organism evidence="2 3">
    <name type="scientific">Haliea salexigens</name>
    <dbReference type="NCBI Taxonomy" id="287487"/>
    <lineage>
        <taxon>Bacteria</taxon>
        <taxon>Pseudomonadati</taxon>
        <taxon>Pseudomonadota</taxon>
        <taxon>Gammaproteobacteria</taxon>
        <taxon>Cellvibrionales</taxon>
        <taxon>Halieaceae</taxon>
        <taxon>Haliea</taxon>
    </lineage>
</organism>
<dbReference type="STRING" id="1121937.GCA_000423125_03241"/>
<sequence>MDFWQVLPAALALVLIIEGVLPFLSPRAWRQMVVGVAQQQDKVIRNVGLGSMLLGVAVLYWVH</sequence>
<gene>
    <name evidence="2" type="ORF">DCP75_16235</name>
</gene>